<proteinExistence type="predicted"/>
<dbReference type="InterPro" id="IPR002931">
    <property type="entry name" value="Transglutaminase-like"/>
</dbReference>
<dbReference type="AlphaFoldDB" id="A0A2M6XDD5"/>
<evidence type="ECO:0000313" key="2">
    <source>
        <dbReference type="EMBL" id="PIU03691.1"/>
    </source>
</evidence>
<evidence type="ECO:0000259" key="1">
    <source>
        <dbReference type="Pfam" id="PF01841"/>
    </source>
</evidence>
<reference evidence="3" key="1">
    <citation type="submission" date="2017-09" db="EMBL/GenBank/DDBJ databases">
        <title>Depth-based differentiation of microbial function through sediment-hosted aquifers and enrichment of novel symbionts in the deep terrestrial subsurface.</title>
        <authorList>
            <person name="Probst A.J."/>
            <person name="Ladd B."/>
            <person name="Jarett J.K."/>
            <person name="Geller-Mcgrath D.E."/>
            <person name="Sieber C.M.K."/>
            <person name="Emerson J.B."/>
            <person name="Anantharaman K."/>
            <person name="Thomas B.C."/>
            <person name="Malmstrom R."/>
            <person name="Stieglmeier M."/>
            <person name="Klingl A."/>
            <person name="Woyke T."/>
            <person name="Ryan C.M."/>
            <person name="Banfield J.F."/>
        </authorList>
    </citation>
    <scope>NUCLEOTIDE SEQUENCE [LARGE SCALE GENOMIC DNA]</scope>
</reference>
<comment type="caution">
    <text evidence="2">The sequence shown here is derived from an EMBL/GenBank/DDBJ whole genome shotgun (WGS) entry which is preliminary data.</text>
</comment>
<dbReference type="EMBL" id="PEYO01000010">
    <property type="protein sequence ID" value="PIU03691.1"/>
    <property type="molecule type" value="Genomic_DNA"/>
</dbReference>
<evidence type="ECO:0000313" key="3">
    <source>
        <dbReference type="Proteomes" id="UP000228996"/>
    </source>
</evidence>
<protein>
    <recommendedName>
        <fullName evidence="1">Transglutaminase-like domain-containing protein</fullName>
    </recommendedName>
</protein>
<dbReference type="Proteomes" id="UP000228996">
    <property type="component" value="Unassembled WGS sequence"/>
</dbReference>
<sequence>MIKYIWEDFENENLKTLRDEYKLEQVVESGKDEYEKQLLLKNWVNKKLSLGYNPKKEYQNALEILEDSQRGEFYCSHYSLVFIQCATVLGWYSRKLGIDYDHEFGEEEKHHGIADIWSNQFNKLKE</sequence>
<organism evidence="2 3">
    <name type="scientific">Candidatus Shapirobacteria bacterium CG08_land_8_20_14_0_20_39_18</name>
    <dbReference type="NCBI Taxonomy" id="1974883"/>
    <lineage>
        <taxon>Bacteria</taxon>
        <taxon>Candidatus Shapironibacteriota</taxon>
    </lineage>
</organism>
<dbReference type="Pfam" id="PF01841">
    <property type="entry name" value="Transglut_core"/>
    <property type="match status" value="1"/>
</dbReference>
<feature type="domain" description="Transglutaminase-like" evidence="1">
    <location>
        <begin position="24"/>
        <end position="118"/>
    </location>
</feature>
<name>A0A2M6XDD5_9BACT</name>
<accession>A0A2M6XDD5</accession>
<gene>
    <name evidence="2" type="ORF">COT44_01840</name>
</gene>